<dbReference type="RefSeq" id="WP_108130793.1">
    <property type="nucleotide sequence ID" value="NZ_QBKP01000030.1"/>
</dbReference>
<dbReference type="Gene3D" id="1.20.200.10">
    <property type="entry name" value="Fumarase/aspartase (Central domain)"/>
    <property type="match status" value="1"/>
</dbReference>
<dbReference type="AlphaFoldDB" id="A0A2T6ABW1"/>
<proteinExistence type="predicted"/>
<dbReference type="InterPro" id="IPR020557">
    <property type="entry name" value="Fumarate_lyase_CS"/>
</dbReference>
<organism evidence="2 3">
    <name type="scientific">Gemmobacter caeni</name>
    <dbReference type="NCBI Taxonomy" id="589035"/>
    <lineage>
        <taxon>Bacteria</taxon>
        <taxon>Pseudomonadati</taxon>
        <taxon>Pseudomonadota</taxon>
        <taxon>Alphaproteobacteria</taxon>
        <taxon>Rhodobacterales</taxon>
        <taxon>Paracoccaceae</taxon>
        <taxon>Gemmobacter</taxon>
    </lineage>
</organism>
<name>A0A2T6ABW1_9RHOB</name>
<accession>A0A2T6ABW1</accession>
<gene>
    <name evidence="2" type="ORF">C8N34_1307</name>
</gene>
<dbReference type="InterPro" id="IPR022761">
    <property type="entry name" value="Fumarate_lyase_N"/>
</dbReference>
<dbReference type="EMBL" id="QBKP01000030">
    <property type="protein sequence ID" value="PTX41309.1"/>
    <property type="molecule type" value="Genomic_DNA"/>
</dbReference>
<dbReference type="PRINTS" id="PR00149">
    <property type="entry name" value="FUMRATELYASE"/>
</dbReference>
<comment type="caution">
    <text evidence="2">The sequence shown here is derived from an EMBL/GenBank/DDBJ whole genome shotgun (WGS) entry which is preliminary data.</text>
</comment>
<dbReference type="SUPFAM" id="SSF48557">
    <property type="entry name" value="L-aspartase-like"/>
    <property type="match status" value="1"/>
</dbReference>
<dbReference type="InterPro" id="IPR008948">
    <property type="entry name" value="L-Aspartase-like"/>
</dbReference>
<dbReference type="Gene3D" id="1.10.275.10">
    <property type="entry name" value="Fumarase/aspartase (N-terminal domain)"/>
    <property type="match status" value="1"/>
</dbReference>
<dbReference type="GO" id="GO:0008797">
    <property type="term" value="F:aspartate ammonia-lyase activity"/>
    <property type="evidence" value="ECO:0007669"/>
    <property type="project" value="TreeGrafter"/>
</dbReference>
<dbReference type="InterPro" id="IPR024083">
    <property type="entry name" value="Fumarase/histidase_N"/>
</dbReference>
<dbReference type="NCBIfam" id="NF008909">
    <property type="entry name" value="PRK12273.1"/>
    <property type="match status" value="1"/>
</dbReference>
<protein>
    <submittedName>
        <fullName evidence="2">Aspartate ammonia-lyase</fullName>
    </submittedName>
</protein>
<feature type="domain" description="Fumarate lyase N-terminal" evidence="1">
    <location>
        <begin position="18"/>
        <end position="339"/>
    </location>
</feature>
<dbReference type="GO" id="GO:0005829">
    <property type="term" value="C:cytosol"/>
    <property type="evidence" value="ECO:0007669"/>
    <property type="project" value="TreeGrafter"/>
</dbReference>
<dbReference type="InterPro" id="IPR000362">
    <property type="entry name" value="Fumarate_lyase_fam"/>
</dbReference>
<dbReference type="PANTHER" id="PTHR42696:SF2">
    <property type="entry name" value="ASPARTATE AMMONIA-LYASE"/>
    <property type="match status" value="1"/>
</dbReference>
<dbReference type="OrthoDB" id="9802809at2"/>
<dbReference type="GO" id="GO:0006531">
    <property type="term" value="P:aspartate metabolic process"/>
    <property type="evidence" value="ECO:0007669"/>
    <property type="project" value="TreeGrafter"/>
</dbReference>
<dbReference type="PROSITE" id="PS00163">
    <property type="entry name" value="FUMARATE_LYASES"/>
    <property type="match status" value="1"/>
</dbReference>
<keyword evidence="2" id="KW-0456">Lyase</keyword>
<dbReference type="Pfam" id="PF00206">
    <property type="entry name" value="Lyase_1"/>
    <property type="match status" value="1"/>
</dbReference>
<evidence type="ECO:0000259" key="1">
    <source>
        <dbReference type="Pfam" id="PF00206"/>
    </source>
</evidence>
<dbReference type="InterPro" id="IPR051546">
    <property type="entry name" value="Aspartate_Ammonia-Lyase"/>
</dbReference>
<dbReference type="PRINTS" id="PR00145">
    <property type="entry name" value="ARGSUCLYASE"/>
</dbReference>
<reference evidence="2 3" key="1">
    <citation type="submission" date="2018-04" db="EMBL/GenBank/DDBJ databases">
        <title>Genomic Encyclopedia of Archaeal and Bacterial Type Strains, Phase II (KMG-II): from individual species to whole genera.</title>
        <authorList>
            <person name="Goeker M."/>
        </authorList>
    </citation>
    <scope>NUCLEOTIDE SEQUENCE [LARGE SCALE GENOMIC DNA]</scope>
    <source>
        <strain evidence="2 3">DSM 21823</strain>
    </source>
</reference>
<sequence>MTRIETDGLGARELPDVALYGVNTLRGSENSALGSLTIGDHPGLVRALAVIKKSAALANREIGVLEPQLTNAIIAACDELLAGQHHDQFIIDILEGSGGTSINMNANEVIANRALQILGHTAGDYAILHPNDHVNHGQSTNDVVPSALKLAVYEAVQPLVVALTHLADAFAARAADFGDVLKIGRTCMQAAQPMTLGQEFGGYASAARRQAGKIAATAEELLQLPLGGSAIGTGLGSDPGYSAALYAHLQAELSLPVRRADDPFDAMQNSDTFARVSSEIRIAAETIAKIAHDLILLSSDPQTGLGEIRLPAVQPGSSIMPGKINPVLPMMMQQIAFALAGNDQTVALASMAGQLEINHFEPAVASRLFESIRLLTRGSQLFADRCVSGIEARPERALELLLNSPALATAMVSELGYAKVSALVKQAEKEGVTFVSKMVEIGLMDHAQVLDQLKESVKPIS</sequence>
<dbReference type="PANTHER" id="PTHR42696">
    <property type="entry name" value="ASPARTATE AMMONIA-LYASE"/>
    <property type="match status" value="1"/>
</dbReference>
<evidence type="ECO:0000313" key="3">
    <source>
        <dbReference type="Proteomes" id="UP000244224"/>
    </source>
</evidence>
<evidence type="ECO:0000313" key="2">
    <source>
        <dbReference type="EMBL" id="PTX41309.1"/>
    </source>
</evidence>
<keyword evidence="3" id="KW-1185">Reference proteome</keyword>
<dbReference type="Proteomes" id="UP000244224">
    <property type="component" value="Unassembled WGS sequence"/>
</dbReference>